<keyword evidence="3" id="KW-1185">Reference proteome</keyword>
<feature type="coiled-coil region" evidence="1">
    <location>
        <begin position="100"/>
        <end position="127"/>
    </location>
</feature>
<evidence type="ECO:0000256" key="1">
    <source>
        <dbReference type="SAM" id="Coils"/>
    </source>
</evidence>
<evidence type="ECO:0000313" key="2">
    <source>
        <dbReference type="EMBL" id="BDT04762.1"/>
    </source>
</evidence>
<sequence>MKGKKMNREQEINILNVEINLIEQKMVIIKSNLETCIKNISDNQRQVSNFLEELKREDSEYKKLLSSPCLEKSGNCQENRAMRERITFHWRHIKYIEGKIINLEFLNKNQEQEKNNLKSEMNLLRIEKDKKIRILEQQKNNFNNIKSIVNHEKKYNDSNKPNTSYSKLT</sequence>
<proteinExistence type="predicted"/>
<name>A0ABM8BY01_9MOLU</name>
<keyword evidence="1" id="KW-0175">Coiled coil</keyword>
<organism evidence="2 3">
    <name type="scientific">Spiroplasma ixodetis</name>
    <dbReference type="NCBI Taxonomy" id="2141"/>
    <lineage>
        <taxon>Bacteria</taxon>
        <taxon>Bacillati</taxon>
        <taxon>Mycoplasmatota</taxon>
        <taxon>Mollicutes</taxon>
        <taxon>Entomoplasmatales</taxon>
        <taxon>Spiroplasmataceae</taxon>
        <taxon>Spiroplasma</taxon>
    </lineage>
</organism>
<evidence type="ECO:0000313" key="3">
    <source>
        <dbReference type="Proteomes" id="UP001163387"/>
    </source>
</evidence>
<evidence type="ECO:0008006" key="4">
    <source>
        <dbReference type="Google" id="ProtNLM"/>
    </source>
</evidence>
<dbReference type="EMBL" id="AP026933">
    <property type="protein sequence ID" value="BDT04762.1"/>
    <property type="molecule type" value="Genomic_DNA"/>
</dbReference>
<gene>
    <name evidence="2" type="ORF">SHM_24080</name>
</gene>
<dbReference type="Proteomes" id="UP001163387">
    <property type="component" value="Chromosome"/>
</dbReference>
<accession>A0ABM8BY01</accession>
<protein>
    <recommendedName>
        <fullName evidence="4">Flagellar FliJ protein</fullName>
    </recommendedName>
</protein>
<reference evidence="2 3" key="1">
    <citation type="journal article" date="2022" name="Front. Microbiol.">
        <title>Male-killing mechanisms vary between Spiroplasma species.</title>
        <authorList>
            <person name="Arai H."/>
            <person name="Inoue M."/>
            <person name="Kageyama D."/>
        </authorList>
    </citation>
    <scope>NUCLEOTIDE SEQUENCE [LARGE SCALE GENOMIC DNA]</scope>
    <source>
        <strain evidence="3">sHm</strain>
    </source>
</reference>